<dbReference type="PANTHER" id="PTHR46238">
    <property type="entry name" value="REVERSE TRANSCRIPTASE DOMAIN-CONTAINING PROTEIN"/>
    <property type="match status" value="1"/>
</dbReference>
<dbReference type="PANTHER" id="PTHR46238:SF8">
    <property type="entry name" value="ENDONUCLEASE_EXONUCLEASE_PHOSPHATASE DOMAIN-CONTAINING PROTEIN"/>
    <property type="match status" value="1"/>
</dbReference>
<dbReference type="Proteomes" id="UP001151760">
    <property type="component" value="Unassembled WGS sequence"/>
</dbReference>
<dbReference type="EMBL" id="BQNB010011642">
    <property type="protein sequence ID" value="GJS93233.1"/>
    <property type="molecule type" value="Genomic_DNA"/>
</dbReference>
<evidence type="ECO:0000313" key="2">
    <source>
        <dbReference type="Proteomes" id="UP001151760"/>
    </source>
</evidence>
<organism evidence="1 2">
    <name type="scientific">Tanacetum coccineum</name>
    <dbReference type="NCBI Taxonomy" id="301880"/>
    <lineage>
        <taxon>Eukaryota</taxon>
        <taxon>Viridiplantae</taxon>
        <taxon>Streptophyta</taxon>
        <taxon>Embryophyta</taxon>
        <taxon>Tracheophyta</taxon>
        <taxon>Spermatophyta</taxon>
        <taxon>Magnoliopsida</taxon>
        <taxon>eudicotyledons</taxon>
        <taxon>Gunneridae</taxon>
        <taxon>Pentapetalae</taxon>
        <taxon>asterids</taxon>
        <taxon>campanulids</taxon>
        <taxon>Asterales</taxon>
        <taxon>Asteraceae</taxon>
        <taxon>Asteroideae</taxon>
        <taxon>Anthemideae</taxon>
        <taxon>Anthemidinae</taxon>
        <taxon>Tanacetum</taxon>
    </lineage>
</organism>
<keyword evidence="2" id="KW-1185">Reference proteome</keyword>
<sequence length="260" mass="30503">MLYDCYYSRINQGEVRTTLQNMGRNKAIGPDQIPIEAWRCLEDEGVKWLTCLFKKIFSSTKIPDKWSLRRYGVSVPALKDHEGNKINTPYPGNPIRRIQAMEIKYSGRYQTWFLLQEIYNTPYRRLSICHDIVLIAELTEGLNNRLESWREALEDNGLRVSREKTKYLRCDFGRVAIISAMLYGSECWPITKAQANKVEVAELRMVERRPQTASVRRVEALLVDGSRRRGRPKLRWEDRLKQDTKELLLSEDMTTDRNAR</sequence>
<evidence type="ECO:0000313" key="1">
    <source>
        <dbReference type="EMBL" id="GJS93233.1"/>
    </source>
</evidence>
<gene>
    <name evidence="1" type="ORF">Tco_0800201</name>
</gene>
<reference evidence="1" key="1">
    <citation type="journal article" date="2022" name="Int. J. Mol. Sci.">
        <title>Draft Genome of Tanacetum Coccineum: Genomic Comparison of Closely Related Tanacetum-Family Plants.</title>
        <authorList>
            <person name="Yamashiro T."/>
            <person name="Shiraishi A."/>
            <person name="Nakayama K."/>
            <person name="Satake H."/>
        </authorList>
    </citation>
    <scope>NUCLEOTIDE SEQUENCE</scope>
</reference>
<accession>A0ABQ4ZWV2</accession>
<evidence type="ECO:0008006" key="3">
    <source>
        <dbReference type="Google" id="ProtNLM"/>
    </source>
</evidence>
<reference evidence="1" key="2">
    <citation type="submission" date="2022-01" db="EMBL/GenBank/DDBJ databases">
        <authorList>
            <person name="Yamashiro T."/>
            <person name="Shiraishi A."/>
            <person name="Satake H."/>
            <person name="Nakayama K."/>
        </authorList>
    </citation>
    <scope>NUCLEOTIDE SEQUENCE</scope>
</reference>
<comment type="caution">
    <text evidence="1">The sequence shown here is derived from an EMBL/GenBank/DDBJ whole genome shotgun (WGS) entry which is preliminary data.</text>
</comment>
<name>A0ABQ4ZWV2_9ASTR</name>
<proteinExistence type="predicted"/>
<protein>
    <recommendedName>
        <fullName evidence="3">Reverse transcriptase</fullName>
    </recommendedName>
</protein>